<dbReference type="SUPFAM" id="SSF51126">
    <property type="entry name" value="Pectin lyase-like"/>
    <property type="match status" value="1"/>
</dbReference>
<dbReference type="PANTHER" id="PTHR36453:SF1">
    <property type="entry name" value="RIGHT HANDED BETA HELIX DOMAIN-CONTAINING PROTEIN"/>
    <property type="match status" value="1"/>
</dbReference>
<name>A0A2M7EAD3_9BACT</name>
<proteinExistence type="predicted"/>
<dbReference type="InterPro" id="IPR012334">
    <property type="entry name" value="Pectin_lyas_fold"/>
</dbReference>
<dbReference type="Proteomes" id="UP000228886">
    <property type="component" value="Unassembled WGS sequence"/>
</dbReference>
<gene>
    <name evidence="1" type="ORF">COS11_00710</name>
</gene>
<organism evidence="1 2">
    <name type="scientific">bacterium (Candidatus Ratteibacteria) CG01_land_8_20_14_3_00_40_19</name>
    <dbReference type="NCBI Taxonomy" id="2014290"/>
    <lineage>
        <taxon>Bacteria</taxon>
        <taxon>Candidatus Ratteibacteria</taxon>
    </lineage>
</organism>
<protein>
    <submittedName>
        <fullName evidence="1">Uncharacterized protein</fullName>
    </submittedName>
</protein>
<dbReference type="AlphaFoldDB" id="A0A2M7EAD3"/>
<evidence type="ECO:0000313" key="1">
    <source>
        <dbReference type="EMBL" id="PIV64710.1"/>
    </source>
</evidence>
<dbReference type="PANTHER" id="PTHR36453">
    <property type="entry name" value="SECRETED PROTEIN-RELATED"/>
    <property type="match status" value="1"/>
</dbReference>
<comment type="caution">
    <text evidence="1">The sequence shown here is derived from an EMBL/GenBank/DDBJ whole genome shotgun (WGS) entry which is preliminary data.</text>
</comment>
<sequence length="153" mass="17965">MNIEMNREKEIFYLSTNGDDLFTGKLSTTNKNRTDGPFKTITKVRDTIRELKKKNGLKKPITVMLRKGTYFLDQTIVFTPEDSGTEGCPITYMAYPGEKVVISGGKKTEEKWRKYNENIWMINIPEIKKEKIYFRQVWINGKRRFRARCQLAP</sequence>
<accession>A0A2M7EAD3</accession>
<reference evidence="2" key="1">
    <citation type="submission" date="2017-09" db="EMBL/GenBank/DDBJ databases">
        <title>Depth-based differentiation of microbial function through sediment-hosted aquifers and enrichment of novel symbionts in the deep terrestrial subsurface.</title>
        <authorList>
            <person name="Probst A.J."/>
            <person name="Ladd B."/>
            <person name="Jarett J.K."/>
            <person name="Geller-Mcgrath D.E."/>
            <person name="Sieber C.M.K."/>
            <person name="Emerson J.B."/>
            <person name="Anantharaman K."/>
            <person name="Thomas B.C."/>
            <person name="Malmstrom R."/>
            <person name="Stieglmeier M."/>
            <person name="Klingl A."/>
            <person name="Woyke T."/>
            <person name="Ryan C.M."/>
            <person name="Banfield J.F."/>
        </authorList>
    </citation>
    <scope>NUCLEOTIDE SEQUENCE [LARGE SCALE GENOMIC DNA]</scope>
</reference>
<dbReference type="InterPro" id="IPR011050">
    <property type="entry name" value="Pectin_lyase_fold/virulence"/>
</dbReference>
<dbReference type="Gene3D" id="2.160.20.10">
    <property type="entry name" value="Single-stranded right-handed beta-helix, Pectin lyase-like"/>
    <property type="match status" value="1"/>
</dbReference>
<evidence type="ECO:0000313" key="2">
    <source>
        <dbReference type="Proteomes" id="UP000228886"/>
    </source>
</evidence>
<dbReference type="EMBL" id="PETL01000041">
    <property type="protein sequence ID" value="PIV64710.1"/>
    <property type="molecule type" value="Genomic_DNA"/>
</dbReference>